<dbReference type="Gene3D" id="3.60.10.10">
    <property type="entry name" value="Endonuclease/exonuclease/phosphatase"/>
    <property type="match status" value="1"/>
</dbReference>
<keyword evidence="2" id="KW-1185">Reference proteome</keyword>
<dbReference type="AlphaFoldDB" id="A0AAD6YFB4"/>
<dbReference type="InterPro" id="IPR036691">
    <property type="entry name" value="Endo/exonu/phosph_ase_sf"/>
</dbReference>
<dbReference type="SUPFAM" id="SSF56219">
    <property type="entry name" value="DNase I-like"/>
    <property type="match status" value="1"/>
</dbReference>
<protein>
    <recommendedName>
        <fullName evidence="3">Endonuclease/exonuclease/phosphatase domain-containing protein</fullName>
    </recommendedName>
</protein>
<name>A0AAD6YFB4_9AGAR</name>
<accession>A0AAD6YFB4</accession>
<comment type="caution">
    <text evidence="1">The sequence shown here is derived from an EMBL/GenBank/DDBJ whole genome shotgun (WGS) entry which is preliminary data.</text>
</comment>
<dbReference type="Proteomes" id="UP001219525">
    <property type="component" value="Unassembled WGS sequence"/>
</dbReference>
<gene>
    <name evidence="1" type="ORF">GGX14DRAFT_565540</name>
</gene>
<dbReference type="EMBL" id="JARJCW010000028">
    <property type="protein sequence ID" value="KAJ7210335.1"/>
    <property type="molecule type" value="Genomic_DNA"/>
</dbReference>
<organism evidence="1 2">
    <name type="scientific">Mycena pura</name>
    <dbReference type="NCBI Taxonomy" id="153505"/>
    <lineage>
        <taxon>Eukaryota</taxon>
        <taxon>Fungi</taxon>
        <taxon>Dikarya</taxon>
        <taxon>Basidiomycota</taxon>
        <taxon>Agaricomycotina</taxon>
        <taxon>Agaricomycetes</taxon>
        <taxon>Agaricomycetidae</taxon>
        <taxon>Agaricales</taxon>
        <taxon>Marasmiineae</taxon>
        <taxon>Mycenaceae</taxon>
        <taxon>Mycena</taxon>
    </lineage>
</organism>
<evidence type="ECO:0000313" key="2">
    <source>
        <dbReference type="Proteomes" id="UP001219525"/>
    </source>
</evidence>
<evidence type="ECO:0000313" key="1">
    <source>
        <dbReference type="EMBL" id="KAJ7210335.1"/>
    </source>
</evidence>
<sequence length="182" mass="20261">MSASQAVEIKESYMNKRLALYNSEYPGNPATKGVAIVLNREITNTVGVGIHYLIPGRAILAIIPWHGTRTLTVLASYAPTESDAEKVEYWNKLCTLWLTLDLPVPDVVGGDFNLVTSPLDRMPHHTDSDTVIAAYLRFARLLELKDGWRQINPDTYEGNIVPHRLAAGLPDPHEELPKLGNY</sequence>
<evidence type="ECO:0008006" key="3">
    <source>
        <dbReference type="Google" id="ProtNLM"/>
    </source>
</evidence>
<reference evidence="1" key="1">
    <citation type="submission" date="2023-03" db="EMBL/GenBank/DDBJ databases">
        <title>Massive genome expansion in bonnet fungi (Mycena s.s.) driven by repeated elements and novel gene families across ecological guilds.</title>
        <authorList>
            <consortium name="Lawrence Berkeley National Laboratory"/>
            <person name="Harder C.B."/>
            <person name="Miyauchi S."/>
            <person name="Viragh M."/>
            <person name="Kuo A."/>
            <person name="Thoen E."/>
            <person name="Andreopoulos B."/>
            <person name="Lu D."/>
            <person name="Skrede I."/>
            <person name="Drula E."/>
            <person name="Henrissat B."/>
            <person name="Morin E."/>
            <person name="Kohler A."/>
            <person name="Barry K."/>
            <person name="LaButti K."/>
            <person name="Morin E."/>
            <person name="Salamov A."/>
            <person name="Lipzen A."/>
            <person name="Mereny Z."/>
            <person name="Hegedus B."/>
            <person name="Baldrian P."/>
            <person name="Stursova M."/>
            <person name="Weitz H."/>
            <person name="Taylor A."/>
            <person name="Grigoriev I.V."/>
            <person name="Nagy L.G."/>
            <person name="Martin F."/>
            <person name="Kauserud H."/>
        </authorList>
    </citation>
    <scope>NUCLEOTIDE SEQUENCE</scope>
    <source>
        <strain evidence="1">9144</strain>
    </source>
</reference>
<proteinExistence type="predicted"/>